<dbReference type="GO" id="GO:0072686">
    <property type="term" value="C:mitotic spindle"/>
    <property type="evidence" value="ECO:0007669"/>
    <property type="project" value="TreeGrafter"/>
</dbReference>
<dbReference type="GO" id="GO:0004197">
    <property type="term" value="F:cysteine-type endopeptidase activity"/>
    <property type="evidence" value="ECO:0007669"/>
    <property type="project" value="InterPro"/>
</dbReference>
<dbReference type="GO" id="GO:0051307">
    <property type="term" value="P:meiotic chromosome separation"/>
    <property type="evidence" value="ECO:0007669"/>
    <property type="project" value="TreeGrafter"/>
</dbReference>
<evidence type="ECO:0000259" key="1">
    <source>
        <dbReference type="Pfam" id="PF25110"/>
    </source>
</evidence>
<evidence type="ECO:0000313" key="2">
    <source>
        <dbReference type="EMBL" id="KHN03206.1"/>
    </source>
</evidence>
<reference evidence="2" key="1">
    <citation type="submission" date="2014-07" db="EMBL/GenBank/DDBJ databases">
        <title>Identification of a novel salt tolerance gene in wild soybean by whole-genome sequencing.</title>
        <authorList>
            <person name="Lam H.-M."/>
            <person name="Qi X."/>
            <person name="Li M.-W."/>
            <person name="Liu X."/>
            <person name="Xie M."/>
            <person name="Ni M."/>
            <person name="Xu X."/>
        </authorList>
    </citation>
    <scope>NUCLEOTIDE SEQUENCE [LARGE SCALE GENOMIC DNA]</scope>
    <source>
        <tissue evidence="2">Root</tissue>
    </source>
</reference>
<dbReference type="PANTHER" id="PTHR12792:SF0">
    <property type="entry name" value="SEPARIN"/>
    <property type="match status" value="1"/>
</dbReference>
<dbReference type="AlphaFoldDB" id="A0A0B2P1I7"/>
<proteinExistence type="predicted"/>
<dbReference type="GO" id="GO:0006508">
    <property type="term" value="P:proteolysis"/>
    <property type="evidence" value="ECO:0007669"/>
    <property type="project" value="InterPro"/>
</dbReference>
<protein>
    <recommendedName>
        <fullName evidence="1">Separase-like TPR repeats region domain-containing protein</fullName>
    </recommendedName>
</protein>
<dbReference type="InterPro" id="IPR056933">
    <property type="entry name" value="TPR_ESP1"/>
</dbReference>
<dbReference type="Proteomes" id="UP000053555">
    <property type="component" value="Unassembled WGS sequence"/>
</dbReference>
<dbReference type="EMBL" id="KN669873">
    <property type="protein sequence ID" value="KHN03206.1"/>
    <property type="molecule type" value="Genomic_DNA"/>
</dbReference>
<accession>A0A0B2P1I7</accession>
<dbReference type="GO" id="GO:0005634">
    <property type="term" value="C:nucleus"/>
    <property type="evidence" value="ECO:0007669"/>
    <property type="project" value="InterPro"/>
</dbReference>
<name>A0A0B2P1I7_GLYSO</name>
<gene>
    <name evidence="2" type="ORF">glysoja_048503</name>
</gene>
<sequence>MPPYPSSQNGSLRSPSLTTLSPSSSYSVFTSSASIDWMSSLLNWLPSPSPLSSTTGLAKEDAHLRKVLQLVEEVNPWLRRLDSNSYEKLHKMLVTHLGKCTLNLLGSTPFPDRDLVTLFCCTTLTEYVKSPIKDQVYKVEEENTGTDFVELVYYYANKCQTANASFCNTFAAYLNKIEEHFKQVMTPINSILRLYVVGLLLVSCNLRSRTGDLASSGSAKFECLLGTLLENEKIL</sequence>
<dbReference type="PANTHER" id="PTHR12792">
    <property type="entry name" value="EXTRA SPINDLE POLES 1-RELATED"/>
    <property type="match status" value="1"/>
</dbReference>
<feature type="domain" description="Separase-like TPR repeats region" evidence="1">
    <location>
        <begin position="56"/>
        <end position="140"/>
    </location>
</feature>
<dbReference type="GO" id="GO:0005737">
    <property type="term" value="C:cytoplasm"/>
    <property type="evidence" value="ECO:0007669"/>
    <property type="project" value="TreeGrafter"/>
</dbReference>
<organism evidence="2">
    <name type="scientific">Glycine soja</name>
    <name type="common">Wild soybean</name>
    <dbReference type="NCBI Taxonomy" id="3848"/>
    <lineage>
        <taxon>Eukaryota</taxon>
        <taxon>Viridiplantae</taxon>
        <taxon>Streptophyta</taxon>
        <taxon>Embryophyta</taxon>
        <taxon>Tracheophyta</taxon>
        <taxon>Spermatophyta</taxon>
        <taxon>Magnoliopsida</taxon>
        <taxon>eudicotyledons</taxon>
        <taxon>Gunneridae</taxon>
        <taxon>Pentapetalae</taxon>
        <taxon>rosids</taxon>
        <taxon>fabids</taxon>
        <taxon>Fabales</taxon>
        <taxon>Fabaceae</taxon>
        <taxon>Papilionoideae</taxon>
        <taxon>50 kb inversion clade</taxon>
        <taxon>NPAAA clade</taxon>
        <taxon>indigoferoid/millettioid clade</taxon>
        <taxon>Phaseoleae</taxon>
        <taxon>Glycine</taxon>
        <taxon>Glycine subgen. Soja</taxon>
    </lineage>
</organism>
<dbReference type="InterPro" id="IPR005314">
    <property type="entry name" value="Peptidase_C50"/>
</dbReference>
<dbReference type="Pfam" id="PF25110">
    <property type="entry name" value="TPR_ESP1"/>
    <property type="match status" value="1"/>
</dbReference>